<name>A0AAQ3SVV9_PASNO</name>
<protein>
    <submittedName>
        <fullName evidence="2">Uncharacterized protein</fullName>
    </submittedName>
</protein>
<dbReference type="AlphaFoldDB" id="A0AAQ3SVV9"/>
<gene>
    <name evidence="2" type="ORF">U9M48_010933</name>
</gene>
<accession>A0AAQ3SVV9</accession>
<keyword evidence="3" id="KW-1185">Reference proteome</keyword>
<dbReference type="Proteomes" id="UP001341281">
    <property type="component" value="Chromosome 02"/>
</dbReference>
<feature type="region of interest" description="Disordered" evidence="1">
    <location>
        <begin position="50"/>
        <end position="75"/>
    </location>
</feature>
<organism evidence="2 3">
    <name type="scientific">Paspalum notatum var. saurae</name>
    <dbReference type="NCBI Taxonomy" id="547442"/>
    <lineage>
        <taxon>Eukaryota</taxon>
        <taxon>Viridiplantae</taxon>
        <taxon>Streptophyta</taxon>
        <taxon>Embryophyta</taxon>
        <taxon>Tracheophyta</taxon>
        <taxon>Spermatophyta</taxon>
        <taxon>Magnoliopsida</taxon>
        <taxon>Liliopsida</taxon>
        <taxon>Poales</taxon>
        <taxon>Poaceae</taxon>
        <taxon>PACMAD clade</taxon>
        <taxon>Panicoideae</taxon>
        <taxon>Andropogonodae</taxon>
        <taxon>Paspaleae</taxon>
        <taxon>Paspalinae</taxon>
        <taxon>Paspalum</taxon>
    </lineage>
</organism>
<evidence type="ECO:0000256" key="1">
    <source>
        <dbReference type="SAM" id="MobiDB-lite"/>
    </source>
</evidence>
<proteinExistence type="predicted"/>
<dbReference type="EMBL" id="CP144746">
    <property type="protein sequence ID" value="WVZ60992.1"/>
    <property type="molecule type" value="Genomic_DNA"/>
</dbReference>
<evidence type="ECO:0000313" key="2">
    <source>
        <dbReference type="EMBL" id="WVZ60992.1"/>
    </source>
</evidence>
<feature type="compositionally biased region" description="Polar residues" evidence="1">
    <location>
        <begin position="65"/>
        <end position="75"/>
    </location>
</feature>
<reference evidence="2 3" key="1">
    <citation type="submission" date="2024-02" db="EMBL/GenBank/DDBJ databases">
        <title>High-quality chromosome-scale genome assembly of Pensacola bahiagrass (Paspalum notatum Flugge var. saurae).</title>
        <authorList>
            <person name="Vega J.M."/>
            <person name="Podio M."/>
            <person name="Orjuela J."/>
            <person name="Siena L.A."/>
            <person name="Pessino S.C."/>
            <person name="Combes M.C."/>
            <person name="Mariac C."/>
            <person name="Albertini E."/>
            <person name="Pupilli F."/>
            <person name="Ortiz J.P.A."/>
            <person name="Leblanc O."/>
        </authorList>
    </citation>
    <scope>NUCLEOTIDE SEQUENCE [LARGE SCALE GENOMIC DNA]</scope>
    <source>
        <strain evidence="2">R1</strain>
        <tissue evidence="2">Leaf</tissue>
    </source>
</reference>
<evidence type="ECO:0000313" key="3">
    <source>
        <dbReference type="Proteomes" id="UP001341281"/>
    </source>
</evidence>
<sequence length="75" mass="8400">MATSDWAGNNGGARRVDEMKRISWLLVFSDEEEGRAVGRLLPFLDFAGNKSSQRKGREVPFAKDPTSQNSLVSEW</sequence>